<protein>
    <submittedName>
        <fullName evidence="2">Uncharacterized protein</fullName>
    </submittedName>
</protein>
<dbReference type="Proteomes" id="UP000075809">
    <property type="component" value="Unassembled WGS sequence"/>
</dbReference>
<sequence length="102" mass="11674">MPVRFRSLALAIYSRNNVTYFTDVRNVYCIFYSVDKLQLPLPSRADIKHALRVYEGDFGQNPGLYLQDGGCNRYPACLSTNIFTLVILIVAVILQKVEMSFF</sequence>
<keyword evidence="3" id="KW-1185">Reference proteome</keyword>
<gene>
    <name evidence="2" type="ORF">ALC60_00773</name>
</gene>
<organism evidence="2 3">
    <name type="scientific">Mycetomoellerius zeteki</name>
    <dbReference type="NCBI Taxonomy" id="64791"/>
    <lineage>
        <taxon>Eukaryota</taxon>
        <taxon>Metazoa</taxon>
        <taxon>Ecdysozoa</taxon>
        <taxon>Arthropoda</taxon>
        <taxon>Hexapoda</taxon>
        <taxon>Insecta</taxon>
        <taxon>Pterygota</taxon>
        <taxon>Neoptera</taxon>
        <taxon>Endopterygota</taxon>
        <taxon>Hymenoptera</taxon>
        <taxon>Apocrita</taxon>
        <taxon>Aculeata</taxon>
        <taxon>Formicoidea</taxon>
        <taxon>Formicidae</taxon>
        <taxon>Myrmicinae</taxon>
        <taxon>Mycetomoellerius</taxon>
    </lineage>
</organism>
<evidence type="ECO:0000313" key="2">
    <source>
        <dbReference type="EMBL" id="KYQ60365.1"/>
    </source>
</evidence>
<keyword evidence="1" id="KW-1133">Transmembrane helix</keyword>
<evidence type="ECO:0000256" key="1">
    <source>
        <dbReference type="SAM" id="Phobius"/>
    </source>
</evidence>
<keyword evidence="1" id="KW-0812">Transmembrane</keyword>
<dbReference type="EMBL" id="KQ982080">
    <property type="protein sequence ID" value="KYQ60365.1"/>
    <property type="molecule type" value="Genomic_DNA"/>
</dbReference>
<evidence type="ECO:0000313" key="3">
    <source>
        <dbReference type="Proteomes" id="UP000075809"/>
    </source>
</evidence>
<name>A0A151XJ85_9HYME</name>
<accession>A0A151XJ85</accession>
<reference evidence="2 3" key="1">
    <citation type="submission" date="2015-09" db="EMBL/GenBank/DDBJ databases">
        <title>Trachymyrmex zeteki WGS genome.</title>
        <authorList>
            <person name="Nygaard S."/>
            <person name="Hu H."/>
            <person name="Boomsma J."/>
            <person name="Zhang G."/>
        </authorList>
    </citation>
    <scope>NUCLEOTIDE SEQUENCE [LARGE SCALE GENOMIC DNA]</scope>
    <source>
        <strain evidence="2">Tzet28-1</strain>
        <tissue evidence="2">Whole body</tissue>
    </source>
</reference>
<feature type="transmembrane region" description="Helical" evidence="1">
    <location>
        <begin position="73"/>
        <end position="94"/>
    </location>
</feature>
<dbReference type="AlphaFoldDB" id="A0A151XJ85"/>
<proteinExistence type="predicted"/>
<keyword evidence="1" id="KW-0472">Membrane</keyword>